<sequence length="235" mass="26225">MRWRLGRRRWSAGAPRMSVRGALPWPLRWLLLALMLGFSGALALWAFEFGRDLAGLDRNARQELQQLRREVVSLRTELAESQAQGNVAQSQRTIEQALLEQLRVQIRQLEADNQSLRADLGFFERLLPAGSGDELAIRGLQAERLSPTQWRWQVLMIQPGRRAPEFRGSLEISFAGTLAGKPWTAKQAPAPQAVLVKGYLRQEGVVELPAQAEIKSVTAKVLQGNAVRSVQTSGL</sequence>
<proteinExistence type="predicted"/>
<dbReference type="EMBL" id="CP049989">
    <property type="protein sequence ID" value="QIM54166.1"/>
    <property type="molecule type" value="Genomic_DNA"/>
</dbReference>
<dbReference type="AlphaFoldDB" id="A0A6G8IMA9"/>
<feature type="coiled-coil region" evidence="1">
    <location>
        <begin position="57"/>
        <end position="126"/>
    </location>
</feature>
<dbReference type="Pfam" id="PF20567">
    <property type="entry name" value="DUF6776"/>
    <property type="match status" value="1"/>
</dbReference>
<keyword evidence="3" id="KW-1185">Reference proteome</keyword>
<evidence type="ECO:0000313" key="3">
    <source>
        <dbReference type="Proteomes" id="UP000503162"/>
    </source>
</evidence>
<evidence type="ECO:0000256" key="1">
    <source>
        <dbReference type="SAM" id="Coils"/>
    </source>
</evidence>
<protein>
    <submittedName>
        <fullName evidence="2">Uncharacterized protein</fullName>
    </submittedName>
</protein>
<evidence type="ECO:0000313" key="2">
    <source>
        <dbReference type="EMBL" id="QIM54166.1"/>
    </source>
</evidence>
<gene>
    <name evidence="2" type="ORF">G9Q37_19415</name>
</gene>
<organism evidence="2 3">
    <name type="scientific">Hydrogenophaga crocea</name>
    <dbReference type="NCBI Taxonomy" id="2716225"/>
    <lineage>
        <taxon>Bacteria</taxon>
        <taxon>Pseudomonadati</taxon>
        <taxon>Pseudomonadota</taxon>
        <taxon>Betaproteobacteria</taxon>
        <taxon>Burkholderiales</taxon>
        <taxon>Comamonadaceae</taxon>
        <taxon>Hydrogenophaga</taxon>
    </lineage>
</organism>
<dbReference type="InterPro" id="IPR046703">
    <property type="entry name" value="DUF6776"/>
</dbReference>
<reference evidence="2 3" key="1">
    <citation type="submission" date="2020-03" db="EMBL/GenBank/DDBJ databases">
        <title>Hydrogenophaga sp. nov. isolated from cyanobacterial mat.</title>
        <authorList>
            <person name="Thorat V."/>
            <person name="Kirdat K."/>
            <person name="Tiwarekar B."/>
            <person name="Costa E.D."/>
            <person name="Yadav A."/>
        </authorList>
    </citation>
    <scope>NUCLEOTIDE SEQUENCE [LARGE SCALE GENOMIC DNA]</scope>
    <source>
        <strain evidence="2 3">BA0156</strain>
    </source>
</reference>
<dbReference type="Proteomes" id="UP000503162">
    <property type="component" value="Chromosome"/>
</dbReference>
<keyword evidence="1" id="KW-0175">Coiled coil</keyword>
<accession>A0A6G8IMA9</accession>
<name>A0A6G8IMA9_9BURK</name>
<dbReference type="KEGG" id="hcz:G9Q37_19415"/>